<keyword evidence="3" id="KW-1185">Reference proteome</keyword>
<feature type="region of interest" description="Disordered" evidence="1">
    <location>
        <begin position="1"/>
        <end position="156"/>
    </location>
</feature>
<protein>
    <submittedName>
        <fullName evidence="2">Uncharacterized protein</fullName>
    </submittedName>
</protein>
<reference evidence="2" key="2">
    <citation type="submission" date="2018-05" db="EMBL/GenBank/DDBJ databases">
        <title>OmerRS3 (Oryza meridionalis Reference Sequence Version 3).</title>
        <authorList>
            <person name="Zhang J."/>
            <person name="Kudrna D."/>
            <person name="Lee S."/>
            <person name="Talag J."/>
            <person name="Welchert J."/>
            <person name="Wing R.A."/>
        </authorList>
    </citation>
    <scope>NUCLEOTIDE SEQUENCE [LARGE SCALE GENOMIC DNA]</scope>
    <source>
        <strain evidence="2">cv. OR44</strain>
    </source>
</reference>
<feature type="compositionally biased region" description="Basic residues" evidence="1">
    <location>
        <begin position="42"/>
        <end position="55"/>
    </location>
</feature>
<feature type="compositionally biased region" description="Pro residues" evidence="1">
    <location>
        <begin position="29"/>
        <end position="39"/>
    </location>
</feature>
<evidence type="ECO:0000256" key="1">
    <source>
        <dbReference type="SAM" id="MobiDB-lite"/>
    </source>
</evidence>
<dbReference type="Proteomes" id="UP000008021">
    <property type="component" value="Chromosome 4"/>
</dbReference>
<feature type="compositionally biased region" description="Basic and acidic residues" evidence="1">
    <location>
        <begin position="58"/>
        <end position="71"/>
    </location>
</feature>
<dbReference type="EnsemblPlants" id="OMERI04G01130.7">
    <property type="protein sequence ID" value="OMERI04G01130.7"/>
    <property type="gene ID" value="OMERI04G01130"/>
</dbReference>
<feature type="compositionally biased region" description="Pro residues" evidence="1">
    <location>
        <begin position="98"/>
        <end position="108"/>
    </location>
</feature>
<organism evidence="2">
    <name type="scientific">Oryza meridionalis</name>
    <dbReference type="NCBI Taxonomy" id="40149"/>
    <lineage>
        <taxon>Eukaryota</taxon>
        <taxon>Viridiplantae</taxon>
        <taxon>Streptophyta</taxon>
        <taxon>Embryophyta</taxon>
        <taxon>Tracheophyta</taxon>
        <taxon>Spermatophyta</taxon>
        <taxon>Magnoliopsida</taxon>
        <taxon>Liliopsida</taxon>
        <taxon>Poales</taxon>
        <taxon>Poaceae</taxon>
        <taxon>BOP clade</taxon>
        <taxon>Oryzoideae</taxon>
        <taxon>Oryzeae</taxon>
        <taxon>Oryzinae</taxon>
        <taxon>Oryza</taxon>
    </lineage>
</organism>
<evidence type="ECO:0000313" key="3">
    <source>
        <dbReference type="Proteomes" id="UP000008021"/>
    </source>
</evidence>
<sequence length="156" mass="17670">IERKKKLEKRATSIPAAARPVTCRRRPPRTPPSRRPSPVPSCRRRRSTGAHRRISASRCERPAPRPPDQIERKKKLEKRATSIPAAARPVTCRRRPPRTPPSRRPSPVPSCRRRRSTGAHRRISASRCERPAPRPPGDLVGVTRRRREPCAPPVAP</sequence>
<feature type="compositionally biased region" description="Basic and acidic residues" evidence="1">
    <location>
        <begin position="1"/>
        <end position="11"/>
    </location>
</feature>
<feature type="compositionally biased region" description="Basic residues" evidence="1">
    <location>
        <begin position="111"/>
        <end position="124"/>
    </location>
</feature>
<name>A0A0E0DAA4_9ORYZ</name>
<evidence type="ECO:0000313" key="2">
    <source>
        <dbReference type="EnsemblPlants" id="OMERI04G01130.7"/>
    </source>
</evidence>
<accession>A0A0E0DAA4</accession>
<dbReference type="AlphaFoldDB" id="A0A0E0DAA4"/>
<dbReference type="HOGENOM" id="CLU_1691293_0_0_1"/>
<dbReference type="Gramene" id="OMERI04G01130.7">
    <property type="protein sequence ID" value="OMERI04G01130.7"/>
    <property type="gene ID" value="OMERI04G01130"/>
</dbReference>
<proteinExistence type="predicted"/>
<reference evidence="2" key="1">
    <citation type="submission" date="2015-04" db="UniProtKB">
        <authorList>
            <consortium name="EnsemblPlants"/>
        </authorList>
    </citation>
    <scope>IDENTIFICATION</scope>
</reference>